<proteinExistence type="predicted"/>
<keyword evidence="2" id="KW-1185">Reference proteome</keyword>
<evidence type="ECO:0000313" key="1">
    <source>
        <dbReference type="EMBL" id="EKF22987.1"/>
    </source>
</evidence>
<dbReference type="PATRIC" id="fig|1122247.3.peg.2867"/>
<protein>
    <submittedName>
        <fullName evidence="1">Uncharacterized protein</fullName>
    </submittedName>
</protein>
<dbReference type="Proteomes" id="UP000006265">
    <property type="component" value="Unassembled WGS sequence"/>
</dbReference>
<sequence length="75" mass="8612">MRYPNMRQAKQAVRAIERRFPDSDCKILDWRDSGYGIRILPQAMDPYTIAMEDIPGLPKGTFLEPGYGSLGLYFI</sequence>
<dbReference type="RefSeq" id="WP_005628905.1">
    <property type="nucleotide sequence ID" value="NZ_AMRA01000085.1"/>
</dbReference>
<gene>
    <name evidence="1" type="ORF">C731_2990</name>
</gene>
<reference evidence="1 2" key="1">
    <citation type="journal article" date="2012" name="J. Bacteriol.">
        <title>Genome sequence of Mycobacterium hassiacum DSM 44199, a rare source of heat-stable mycobacterial proteins.</title>
        <authorList>
            <person name="Tiago I."/>
            <person name="Maranha A."/>
            <person name="Mendes V."/>
            <person name="Alarico S."/>
            <person name="Moynihan P.J."/>
            <person name="Clarke A.J."/>
            <person name="Macedo-Ribeiro S."/>
            <person name="Pereira P.J."/>
            <person name="Empadinhas N."/>
        </authorList>
    </citation>
    <scope>NUCLEOTIDE SEQUENCE [LARGE SCALE GENOMIC DNA]</scope>
    <source>
        <strain evidence="2">DSM 44199 / CIP 105218 / JCM 12690 / 3849</strain>
    </source>
</reference>
<dbReference type="EMBL" id="AMRA01000085">
    <property type="protein sequence ID" value="EKF22987.1"/>
    <property type="molecule type" value="Genomic_DNA"/>
</dbReference>
<name>K5BEF9_MYCHD</name>
<evidence type="ECO:0000313" key="2">
    <source>
        <dbReference type="Proteomes" id="UP000006265"/>
    </source>
</evidence>
<accession>K5BEF9</accession>
<comment type="caution">
    <text evidence="1">The sequence shown here is derived from an EMBL/GenBank/DDBJ whole genome shotgun (WGS) entry which is preliminary data.</text>
</comment>
<dbReference type="STRING" id="1122247.GCA_000379865_01615"/>
<dbReference type="AlphaFoldDB" id="K5BEF9"/>
<organism evidence="1 2">
    <name type="scientific">Mycolicibacterium hassiacum (strain DSM 44199 / CIP 105218 / JCM 12690 / 3849)</name>
    <name type="common">Mycobacterium hassiacum</name>
    <dbReference type="NCBI Taxonomy" id="1122247"/>
    <lineage>
        <taxon>Bacteria</taxon>
        <taxon>Bacillati</taxon>
        <taxon>Actinomycetota</taxon>
        <taxon>Actinomycetes</taxon>
        <taxon>Mycobacteriales</taxon>
        <taxon>Mycobacteriaceae</taxon>
        <taxon>Mycolicibacterium</taxon>
    </lineage>
</organism>